<proteinExistence type="predicted"/>
<protein>
    <recommendedName>
        <fullName evidence="2">SH3b domain-containing protein</fullName>
    </recommendedName>
</protein>
<dbReference type="InterPro" id="IPR041498">
    <property type="entry name" value="Big_6"/>
</dbReference>
<evidence type="ECO:0000313" key="3">
    <source>
        <dbReference type="EMBL" id="PQD95291.1"/>
    </source>
</evidence>
<dbReference type="PROSITE" id="PS51781">
    <property type="entry name" value="SH3B"/>
    <property type="match status" value="1"/>
</dbReference>
<dbReference type="InterPro" id="IPR008258">
    <property type="entry name" value="Transglycosylase_SLT_dom_1"/>
</dbReference>
<dbReference type="Pfam" id="PF17936">
    <property type="entry name" value="Big_6"/>
    <property type="match status" value="3"/>
</dbReference>
<dbReference type="EMBL" id="PKOZ01000005">
    <property type="protein sequence ID" value="PQD95291.1"/>
    <property type="molecule type" value="Genomic_DNA"/>
</dbReference>
<dbReference type="Pfam" id="PF08239">
    <property type="entry name" value="SH3_3"/>
    <property type="match status" value="1"/>
</dbReference>
<sequence>MKSFFVRIGLLVMLAVGMGWSNVSAAENENPSFQYINRLLTEEAIKQGIPPEVLKSVAWVESGWKQFVNGKPNISSDGGIGIMQITNKADYDQTSLKNDIAYNIRAGAEILNEMYNRGDLPKLSGGTEYVIESWYFPVMAYNGTKPINSPIYKDRDPIQTNSNAYQEKVMAALNRYHLEGRTLARYPFVKSDFEYDSNSTNNIIFKKKLYTIPNVITTSHAALVMNSKVITTTDGVKLRKTPGTSQKELRSLVKGTPLTIAGNFVYDETKAKNNQFVWYPVKTSSGENGYVSSAYLAKSIFTVNKVTDQSTKVTGNVAKGYSITVSGSDKVKNRDISSADQTYSLAISSKLKQGTKLTFTLKDAKGLVHEKKTIAVTDGTPPGKPKVSAIDDNDIVIKGNAEKGSMVYAHVKGKSIGSAKADSKTGNYIIKISKQKAGTKVLVKVKDAAGNFSSGNTITVIDKTPPGMPKVNTIDDNDTTIKGTAEKGSRVYAYVSGKSIANAKASSSGTYSIKITKKKAGTKIILKAKDAAGNFSSGRTMTVIDKTPPAAPKVNKVTSKTTKMTGTAEKNGTVKIYRGSTYLKTATVNAKGSYSLAIKAQKKGTVLSVYAYDKAKNKSKATKVTVK</sequence>
<dbReference type="AlphaFoldDB" id="A0A2S7MZN2"/>
<dbReference type="RefSeq" id="WP_104849550.1">
    <property type="nucleotide sequence ID" value="NZ_PKOZ01000005.1"/>
</dbReference>
<feature type="domain" description="SH3b" evidence="2">
    <location>
        <begin position="225"/>
        <end position="300"/>
    </location>
</feature>
<dbReference type="Gene3D" id="2.60.40.10">
    <property type="entry name" value="Immunoglobulins"/>
    <property type="match status" value="3"/>
</dbReference>
<feature type="signal peptide" evidence="1">
    <location>
        <begin position="1"/>
        <end position="25"/>
    </location>
</feature>
<dbReference type="Pfam" id="PF01464">
    <property type="entry name" value="SLT"/>
    <property type="match status" value="1"/>
</dbReference>
<dbReference type="InterPro" id="IPR023346">
    <property type="entry name" value="Lysozyme-like_dom_sf"/>
</dbReference>
<name>A0A2S7MZN2_9BACI</name>
<evidence type="ECO:0000313" key="4">
    <source>
        <dbReference type="Proteomes" id="UP000239663"/>
    </source>
</evidence>
<organism evidence="3 4">
    <name type="scientific">Pradoshia eiseniae</name>
    <dbReference type="NCBI Taxonomy" id="2064768"/>
    <lineage>
        <taxon>Bacteria</taxon>
        <taxon>Bacillati</taxon>
        <taxon>Bacillota</taxon>
        <taxon>Bacilli</taxon>
        <taxon>Bacillales</taxon>
        <taxon>Bacillaceae</taxon>
        <taxon>Pradoshia</taxon>
    </lineage>
</organism>
<keyword evidence="1" id="KW-0732">Signal</keyword>
<dbReference type="Gene3D" id="1.10.530.10">
    <property type="match status" value="1"/>
</dbReference>
<dbReference type="SUPFAM" id="SSF53955">
    <property type="entry name" value="Lysozyme-like"/>
    <property type="match status" value="1"/>
</dbReference>
<dbReference type="OrthoDB" id="2690990at2"/>
<keyword evidence="4" id="KW-1185">Reference proteome</keyword>
<accession>A0A2S7MZN2</accession>
<evidence type="ECO:0000259" key="2">
    <source>
        <dbReference type="PROSITE" id="PS51781"/>
    </source>
</evidence>
<dbReference type="Proteomes" id="UP000239663">
    <property type="component" value="Unassembled WGS sequence"/>
</dbReference>
<gene>
    <name evidence="3" type="ORF">CYL18_10985</name>
</gene>
<dbReference type="InterPro" id="IPR003646">
    <property type="entry name" value="SH3-like_bac-type"/>
</dbReference>
<dbReference type="Gene3D" id="2.30.30.40">
    <property type="entry name" value="SH3 Domains"/>
    <property type="match status" value="1"/>
</dbReference>
<comment type="caution">
    <text evidence="3">The sequence shown here is derived from an EMBL/GenBank/DDBJ whole genome shotgun (WGS) entry which is preliminary data.</text>
</comment>
<evidence type="ECO:0000256" key="1">
    <source>
        <dbReference type="SAM" id="SignalP"/>
    </source>
</evidence>
<reference evidence="3 4" key="1">
    <citation type="submission" date="2017-12" db="EMBL/GenBank/DDBJ databases">
        <title>Taxonomic description and draft genome of Pradoshia cofamensis Gen. nov., sp. nov., a thermotolerant bacillale isolated from anterior gut of earthworm Eisenia fetida.</title>
        <authorList>
            <person name="Saha T."/>
            <person name="Chakraborty R."/>
        </authorList>
    </citation>
    <scope>NUCLEOTIDE SEQUENCE [LARGE SCALE GENOMIC DNA]</scope>
    <source>
        <strain evidence="3 4">EAG3</strain>
    </source>
</reference>
<feature type="chain" id="PRO_5015664626" description="SH3b domain-containing protein" evidence="1">
    <location>
        <begin position="26"/>
        <end position="627"/>
    </location>
</feature>
<dbReference type="InterPro" id="IPR013783">
    <property type="entry name" value="Ig-like_fold"/>
</dbReference>